<accession>E1RDQ1</accession>
<dbReference type="Pfam" id="PF20143">
    <property type="entry name" value="NAD_kinase_C"/>
    <property type="match status" value="1"/>
</dbReference>
<dbReference type="GO" id="GO:0005737">
    <property type="term" value="C:cytoplasm"/>
    <property type="evidence" value="ECO:0007669"/>
    <property type="project" value="UniProtKB-SubCell"/>
</dbReference>
<evidence type="ECO:0000256" key="7">
    <source>
        <dbReference type="ARBA" id="ARBA00023027"/>
    </source>
</evidence>
<evidence type="ECO:0000256" key="2">
    <source>
        <dbReference type="ARBA" id="ARBA00022679"/>
    </source>
</evidence>
<proteinExistence type="inferred from homology"/>
<feature type="binding site" evidence="8">
    <location>
        <begin position="133"/>
        <end position="134"/>
    </location>
    <ligand>
        <name>NAD(+)</name>
        <dbReference type="ChEBI" id="CHEBI:57540"/>
    </ligand>
</feature>
<protein>
    <recommendedName>
        <fullName evidence="8">NAD kinase</fullName>
        <ecNumber evidence="8">2.7.1.23</ecNumber>
    </recommendedName>
    <alternativeName>
        <fullName evidence="8">ATP-dependent NAD kinase</fullName>
    </alternativeName>
</protein>
<dbReference type="HOGENOM" id="CLU_008831_0_2_2"/>
<keyword evidence="2 8" id="KW-0808">Transferase</keyword>
<dbReference type="OrthoDB" id="77798at2157"/>
<keyword evidence="7 8" id="KW-0520">NAD</keyword>
<evidence type="ECO:0000256" key="3">
    <source>
        <dbReference type="ARBA" id="ARBA00022741"/>
    </source>
</evidence>
<dbReference type="RefSeq" id="WP_013329182.1">
    <property type="nucleotide sequence ID" value="NC_014507.1"/>
</dbReference>
<dbReference type="GO" id="GO:0046872">
    <property type="term" value="F:metal ion binding"/>
    <property type="evidence" value="ECO:0007669"/>
    <property type="project" value="UniProtKB-UniRule"/>
</dbReference>
<dbReference type="GO" id="GO:0006741">
    <property type="term" value="P:NADP+ biosynthetic process"/>
    <property type="evidence" value="ECO:0007669"/>
    <property type="project" value="UniProtKB-UniRule"/>
</dbReference>
<feature type="binding site" evidence="8">
    <location>
        <position position="69"/>
    </location>
    <ligand>
        <name>NAD(+)</name>
        <dbReference type="ChEBI" id="CHEBI:57540"/>
    </ligand>
</feature>
<evidence type="ECO:0000313" key="10">
    <source>
        <dbReference type="Proteomes" id="UP000006565"/>
    </source>
</evidence>
<feature type="active site" description="Proton acceptor" evidence="8">
    <location>
        <position position="64"/>
    </location>
</feature>
<dbReference type="STRING" id="679926.Mpet_1244"/>
<keyword evidence="1 8" id="KW-0963">Cytoplasm</keyword>
<keyword evidence="3 8" id="KW-0547">Nucleotide-binding</keyword>
<dbReference type="PANTHER" id="PTHR20275">
    <property type="entry name" value="NAD KINASE"/>
    <property type="match status" value="1"/>
</dbReference>
<dbReference type="SUPFAM" id="SSF111331">
    <property type="entry name" value="NAD kinase/diacylglycerol kinase-like"/>
    <property type="match status" value="1"/>
</dbReference>
<dbReference type="KEGG" id="mpi:Mpet_1244"/>
<evidence type="ECO:0000313" key="9">
    <source>
        <dbReference type="EMBL" id="ADN36004.1"/>
    </source>
</evidence>
<dbReference type="InterPro" id="IPR017438">
    <property type="entry name" value="ATP-NAD_kinase_N"/>
</dbReference>
<feature type="binding site" evidence="8">
    <location>
        <begin position="64"/>
        <end position="65"/>
    </location>
    <ligand>
        <name>NAD(+)</name>
        <dbReference type="ChEBI" id="CHEBI:57540"/>
    </ligand>
</feature>
<comment type="caution">
    <text evidence="8">Lacks conserved residue(s) required for the propagation of feature annotation.</text>
</comment>
<evidence type="ECO:0000256" key="8">
    <source>
        <dbReference type="HAMAP-Rule" id="MF_00361"/>
    </source>
</evidence>
<dbReference type="GeneID" id="9743710"/>
<dbReference type="EMBL" id="CP002117">
    <property type="protein sequence ID" value="ADN36004.1"/>
    <property type="molecule type" value="Genomic_DNA"/>
</dbReference>
<dbReference type="Proteomes" id="UP000006565">
    <property type="component" value="Chromosome"/>
</dbReference>
<dbReference type="Pfam" id="PF01513">
    <property type="entry name" value="NAD_kinase"/>
    <property type="match status" value="1"/>
</dbReference>
<keyword evidence="6 8" id="KW-0521">NADP</keyword>
<comment type="catalytic activity">
    <reaction evidence="8">
        <text>NAD(+) + ATP = ADP + NADP(+) + H(+)</text>
        <dbReference type="Rhea" id="RHEA:18629"/>
        <dbReference type="ChEBI" id="CHEBI:15378"/>
        <dbReference type="ChEBI" id="CHEBI:30616"/>
        <dbReference type="ChEBI" id="CHEBI:57540"/>
        <dbReference type="ChEBI" id="CHEBI:58349"/>
        <dbReference type="ChEBI" id="CHEBI:456216"/>
        <dbReference type="EC" id="2.7.1.23"/>
    </reaction>
</comment>
<keyword evidence="4 8" id="KW-0418">Kinase</keyword>
<feature type="binding site" evidence="8">
    <location>
        <position position="144"/>
    </location>
    <ligand>
        <name>NAD(+)</name>
        <dbReference type="ChEBI" id="CHEBI:57540"/>
    </ligand>
</feature>
<dbReference type="PANTHER" id="PTHR20275:SF43">
    <property type="entry name" value="BIFUNCTIONAL NADP PHOSPHATASE_NAD KINASE"/>
    <property type="match status" value="1"/>
</dbReference>
<dbReference type="GO" id="GO:0019674">
    <property type="term" value="P:NAD+ metabolic process"/>
    <property type="evidence" value="ECO:0007669"/>
    <property type="project" value="InterPro"/>
</dbReference>
<dbReference type="InterPro" id="IPR016064">
    <property type="entry name" value="NAD/diacylglycerol_kinase_sf"/>
</dbReference>
<sequence>MIIGIASRPDDKRTLEYAKDLAVFIEGRGHEIILEESTAEKTGLGEGKPVEDIHADMIIVIGGDGTVLRTVRQMKTQIPILGINMGHVGFLSEIEPEEAKEVFEKIEKGKYTIEKRMRLALKVDGEYIGEALNEAVIVTSRPAKIIELTINIDYIPAERFRADGVLISTPTGSTGYAMSAGGPIVDPWIESFLIVPIAAYYLSSRPHVVSSRRRISVELDSSKPADLVIDGIYVTELYNGNVLSVEMSKEPALFVNAGRNFFAKVDKKLKRL</sequence>
<feature type="binding site" evidence="8">
    <location>
        <position position="163"/>
    </location>
    <ligand>
        <name>NAD(+)</name>
        <dbReference type="ChEBI" id="CHEBI:57540"/>
    </ligand>
</feature>
<dbReference type="Gene3D" id="3.40.50.10330">
    <property type="entry name" value="Probable inorganic polyphosphate/atp-NAD kinase, domain 1"/>
    <property type="match status" value="1"/>
</dbReference>
<dbReference type="InterPro" id="IPR002504">
    <property type="entry name" value="NADK"/>
</dbReference>
<keyword evidence="5 8" id="KW-0067">ATP-binding</keyword>
<keyword evidence="10" id="KW-1185">Reference proteome</keyword>
<organism evidence="9 10">
    <name type="scientific">Methanolacinia petrolearia (strain DSM 11571 / OCM 486 / SEBR 4847)</name>
    <name type="common">Methanoplanus petrolearius</name>
    <dbReference type="NCBI Taxonomy" id="679926"/>
    <lineage>
        <taxon>Archaea</taxon>
        <taxon>Methanobacteriati</taxon>
        <taxon>Methanobacteriota</taxon>
        <taxon>Stenosarchaea group</taxon>
        <taxon>Methanomicrobia</taxon>
        <taxon>Methanomicrobiales</taxon>
        <taxon>Methanomicrobiaceae</taxon>
        <taxon>Methanolacinia</taxon>
    </lineage>
</organism>
<evidence type="ECO:0000256" key="4">
    <source>
        <dbReference type="ARBA" id="ARBA00022777"/>
    </source>
</evidence>
<comment type="cofactor">
    <cofactor evidence="8">
        <name>a divalent metal cation</name>
        <dbReference type="ChEBI" id="CHEBI:60240"/>
    </cofactor>
</comment>
<reference evidence="9 10" key="1">
    <citation type="journal article" date="2010" name="Stand. Genomic Sci.">
        <title>Complete genome sequence of Methanoplanus petrolearius type strain (SEBR 4847).</title>
        <authorList>
            <person name="Brambilla E."/>
            <person name="Djao O.D."/>
            <person name="Daligault H."/>
            <person name="Lapidus A."/>
            <person name="Lucas S."/>
            <person name="Hammon N."/>
            <person name="Nolan M."/>
            <person name="Tice H."/>
            <person name="Cheng J.F."/>
            <person name="Han C."/>
            <person name="Tapia R."/>
            <person name="Goodwin L."/>
            <person name="Pitluck S."/>
            <person name="Liolios K."/>
            <person name="Ivanova N."/>
            <person name="Mavromatis K."/>
            <person name="Mikhailova N."/>
            <person name="Pati A."/>
            <person name="Chen A."/>
            <person name="Palaniappan K."/>
            <person name="Land M."/>
            <person name="Hauser L."/>
            <person name="Chang Y.J."/>
            <person name="Jeffries C.D."/>
            <person name="Rohde M."/>
            <person name="Spring S."/>
            <person name="Sikorski J."/>
            <person name="Goker M."/>
            <person name="Woyke T."/>
            <person name="Bristow J."/>
            <person name="Eisen J.A."/>
            <person name="Markowitz V."/>
            <person name="Hugenholtz P."/>
            <person name="Kyrpides N.C."/>
            <person name="Klenk H.P."/>
        </authorList>
    </citation>
    <scope>NUCLEOTIDE SEQUENCE [LARGE SCALE GENOMIC DNA]</scope>
    <source>
        <strain evidence="10">DSM 11571 / OCM 486 / SEBR 4847</strain>
    </source>
</reference>
<feature type="binding site" evidence="8">
    <location>
        <position position="161"/>
    </location>
    <ligand>
        <name>NAD(+)</name>
        <dbReference type="ChEBI" id="CHEBI:57540"/>
    </ligand>
</feature>
<name>E1RDQ1_METP4</name>
<comment type="subcellular location">
    <subcellularLocation>
        <location evidence="8">Cytoplasm</location>
    </subcellularLocation>
</comment>
<dbReference type="InterPro" id="IPR017437">
    <property type="entry name" value="ATP-NAD_kinase_PpnK-typ_C"/>
</dbReference>
<comment type="similarity">
    <text evidence="8">Belongs to the NAD kinase family.</text>
</comment>
<comment type="function">
    <text evidence="8">Involved in the regulation of the intracellular balance of NAD and NADP, and is a key enzyme in the biosynthesis of NADP. Catalyzes specifically the phosphorylation on 2'-hydroxyl of the adenosine moiety of NAD to yield NADP.</text>
</comment>
<dbReference type="GO" id="GO:0003951">
    <property type="term" value="F:NAD+ kinase activity"/>
    <property type="evidence" value="ECO:0007669"/>
    <property type="project" value="UniProtKB-UniRule"/>
</dbReference>
<dbReference type="HAMAP" id="MF_00361">
    <property type="entry name" value="NAD_kinase"/>
    <property type="match status" value="1"/>
</dbReference>
<dbReference type="EC" id="2.7.1.23" evidence="8"/>
<dbReference type="AlphaFoldDB" id="E1RDQ1"/>
<evidence type="ECO:0000256" key="6">
    <source>
        <dbReference type="ARBA" id="ARBA00022857"/>
    </source>
</evidence>
<evidence type="ECO:0000256" key="5">
    <source>
        <dbReference type="ARBA" id="ARBA00022840"/>
    </source>
</evidence>
<dbReference type="GO" id="GO:0005524">
    <property type="term" value="F:ATP binding"/>
    <property type="evidence" value="ECO:0007669"/>
    <property type="project" value="UniProtKB-KW"/>
</dbReference>
<dbReference type="Gene3D" id="2.60.200.30">
    <property type="entry name" value="Probable inorganic polyphosphate/atp-NAD kinase, domain 2"/>
    <property type="match status" value="1"/>
</dbReference>
<gene>
    <name evidence="8" type="primary">nadK</name>
    <name evidence="9" type="ordered locus">Mpet_1244</name>
</gene>
<evidence type="ECO:0000256" key="1">
    <source>
        <dbReference type="ARBA" id="ARBA00022490"/>
    </source>
</evidence>
<feature type="binding site" evidence="8">
    <location>
        <position position="198"/>
    </location>
    <ligand>
        <name>NAD(+)</name>
        <dbReference type="ChEBI" id="CHEBI:57540"/>
    </ligand>
</feature>
<feature type="binding site" evidence="8">
    <location>
        <begin position="174"/>
        <end position="179"/>
    </location>
    <ligand>
        <name>NAD(+)</name>
        <dbReference type="ChEBI" id="CHEBI:57540"/>
    </ligand>
</feature>
<dbReference type="eggNOG" id="arCOG01348">
    <property type="taxonomic scope" value="Archaea"/>
</dbReference>